<name>A0A2H3ANC3_9AGAR</name>
<gene>
    <name evidence="2" type="ORF">ARMSODRAFT_849532</name>
</gene>
<feature type="domain" description="DDE-1" evidence="1">
    <location>
        <begin position="34"/>
        <end position="91"/>
    </location>
</feature>
<keyword evidence="3" id="KW-1185">Reference proteome</keyword>
<dbReference type="AlphaFoldDB" id="A0A2H3ANC3"/>
<feature type="non-terminal residue" evidence="2">
    <location>
        <position position="1"/>
    </location>
</feature>
<sequence>IDEKSIQMGVGKQILALVDHNQKNIQHIENGNCELVTVIECVSADKSAICPSIVFKGAHCDLEWGQNNLYSASISHSPNGWTDQELGSAWLE</sequence>
<organism evidence="2 3">
    <name type="scientific">Armillaria solidipes</name>
    <dbReference type="NCBI Taxonomy" id="1076256"/>
    <lineage>
        <taxon>Eukaryota</taxon>
        <taxon>Fungi</taxon>
        <taxon>Dikarya</taxon>
        <taxon>Basidiomycota</taxon>
        <taxon>Agaricomycotina</taxon>
        <taxon>Agaricomycetes</taxon>
        <taxon>Agaricomycetidae</taxon>
        <taxon>Agaricales</taxon>
        <taxon>Marasmiineae</taxon>
        <taxon>Physalacriaceae</taxon>
        <taxon>Armillaria</taxon>
    </lineage>
</organism>
<evidence type="ECO:0000259" key="1">
    <source>
        <dbReference type="Pfam" id="PF03184"/>
    </source>
</evidence>
<proteinExistence type="predicted"/>
<dbReference type="Pfam" id="PF03184">
    <property type="entry name" value="DDE_1"/>
    <property type="match status" value="1"/>
</dbReference>
<protein>
    <recommendedName>
        <fullName evidence="1">DDE-1 domain-containing protein</fullName>
    </recommendedName>
</protein>
<dbReference type="GO" id="GO:0003676">
    <property type="term" value="F:nucleic acid binding"/>
    <property type="evidence" value="ECO:0007669"/>
    <property type="project" value="InterPro"/>
</dbReference>
<feature type="non-terminal residue" evidence="2">
    <location>
        <position position="92"/>
    </location>
</feature>
<reference evidence="3" key="1">
    <citation type="journal article" date="2017" name="Nat. Ecol. Evol.">
        <title>Genome expansion and lineage-specific genetic innovations in the forest pathogenic fungi Armillaria.</title>
        <authorList>
            <person name="Sipos G."/>
            <person name="Prasanna A.N."/>
            <person name="Walter M.C."/>
            <person name="O'Connor E."/>
            <person name="Balint B."/>
            <person name="Krizsan K."/>
            <person name="Kiss B."/>
            <person name="Hess J."/>
            <person name="Varga T."/>
            <person name="Slot J."/>
            <person name="Riley R."/>
            <person name="Boka B."/>
            <person name="Rigling D."/>
            <person name="Barry K."/>
            <person name="Lee J."/>
            <person name="Mihaltcheva S."/>
            <person name="LaButti K."/>
            <person name="Lipzen A."/>
            <person name="Waldron R."/>
            <person name="Moloney N.M."/>
            <person name="Sperisen C."/>
            <person name="Kredics L."/>
            <person name="Vagvoelgyi C."/>
            <person name="Patrignani A."/>
            <person name="Fitzpatrick D."/>
            <person name="Nagy I."/>
            <person name="Doyle S."/>
            <person name="Anderson J.B."/>
            <person name="Grigoriev I.V."/>
            <person name="Gueldener U."/>
            <person name="Muensterkoetter M."/>
            <person name="Nagy L.G."/>
        </authorList>
    </citation>
    <scope>NUCLEOTIDE SEQUENCE [LARGE SCALE GENOMIC DNA]</scope>
    <source>
        <strain evidence="3">28-4</strain>
    </source>
</reference>
<dbReference type="InterPro" id="IPR004875">
    <property type="entry name" value="DDE_SF_endonuclease_dom"/>
</dbReference>
<dbReference type="EMBL" id="KZ293561">
    <property type="protein sequence ID" value="PBK58274.1"/>
    <property type="molecule type" value="Genomic_DNA"/>
</dbReference>
<dbReference type="Proteomes" id="UP000218334">
    <property type="component" value="Unassembled WGS sequence"/>
</dbReference>
<evidence type="ECO:0000313" key="2">
    <source>
        <dbReference type="EMBL" id="PBK58274.1"/>
    </source>
</evidence>
<accession>A0A2H3ANC3</accession>
<evidence type="ECO:0000313" key="3">
    <source>
        <dbReference type="Proteomes" id="UP000218334"/>
    </source>
</evidence>
<dbReference type="STRING" id="1076256.A0A2H3ANC3"/>